<dbReference type="EMBL" id="PGVA01000024">
    <property type="protein sequence ID" value="PLR83045.1"/>
    <property type="molecule type" value="Genomic_DNA"/>
</dbReference>
<dbReference type="InterPro" id="IPR019734">
    <property type="entry name" value="TPR_rpt"/>
</dbReference>
<dbReference type="RefSeq" id="WP_101577460.1">
    <property type="nucleotide sequence ID" value="NZ_PGVA01000024.1"/>
</dbReference>
<protein>
    <submittedName>
        <fullName evidence="2">DUF2225 domain-containing protein</fullName>
    </submittedName>
</protein>
<dbReference type="EMBL" id="PGVD01000028">
    <property type="protein sequence ID" value="PLR97215.1"/>
    <property type="molecule type" value="Genomic_DNA"/>
</dbReference>
<organism evidence="2 4">
    <name type="scientific">Bacillus canaveralius</name>
    <dbReference type="NCBI Taxonomy" id="1403243"/>
    <lineage>
        <taxon>Bacteria</taxon>
        <taxon>Bacillati</taxon>
        <taxon>Bacillota</taxon>
        <taxon>Bacilli</taxon>
        <taxon>Bacillales</taxon>
        <taxon>Bacillaceae</taxon>
        <taxon>Bacillus</taxon>
    </lineage>
</organism>
<name>A0A2N5GMG9_9BACI</name>
<dbReference type="InterPro" id="IPR018708">
    <property type="entry name" value="DUF2225"/>
</dbReference>
<gene>
    <name evidence="2" type="ORF">CU635_10195</name>
    <name evidence="3" type="ORF">CVD25_11000</name>
</gene>
<dbReference type="Pfam" id="PF09986">
    <property type="entry name" value="DUF2225"/>
    <property type="match status" value="1"/>
</dbReference>
<keyword evidence="1" id="KW-0802">TPR repeat</keyword>
<evidence type="ECO:0000313" key="4">
    <source>
        <dbReference type="Proteomes" id="UP000234951"/>
    </source>
</evidence>
<reference evidence="2 4" key="1">
    <citation type="submission" date="2017-11" db="EMBL/GenBank/DDBJ databases">
        <title>Comparitive Functional Genomics of Dry Heat Resistant strains isolated from the Viking Spacecraft.</title>
        <authorList>
            <person name="Seuylemezian A."/>
            <person name="Cooper K."/>
            <person name="Vaishampayan P."/>
        </authorList>
    </citation>
    <scope>NUCLEOTIDE SEQUENCE [LARGE SCALE GENOMIC DNA]</scope>
    <source>
        <strain evidence="2 4">M4.6</strain>
    </source>
</reference>
<dbReference type="OrthoDB" id="9780343at2"/>
<accession>A0A2N5GMG9</accession>
<feature type="repeat" description="TPR" evidence="1">
    <location>
        <begin position="173"/>
        <end position="206"/>
    </location>
</feature>
<dbReference type="AlphaFoldDB" id="A0A2N5GMG9"/>
<dbReference type="Proteomes" id="UP000235114">
    <property type="component" value="Unassembled WGS sequence"/>
</dbReference>
<evidence type="ECO:0000313" key="2">
    <source>
        <dbReference type="EMBL" id="PLR83045.1"/>
    </source>
</evidence>
<dbReference type="Proteomes" id="UP000234951">
    <property type="component" value="Unassembled WGS sequence"/>
</dbReference>
<reference evidence="3 5" key="2">
    <citation type="submission" date="2017-12" db="EMBL/GenBank/DDBJ databases">
        <title>Comparative Functional Genomics of Dry Heat Resistant strains isolated from the Viking Spacecraft.</title>
        <authorList>
            <person name="Seuylemezian A."/>
            <person name="Cooper K."/>
            <person name="Vaishampayan P."/>
        </authorList>
    </citation>
    <scope>NUCLEOTIDE SEQUENCE [LARGE SCALE GENOMIC DNA]</scope>
    <source>
        <strain evidence="3 5">ATCC 29669</strain>
    </source>
</reference>
<proteinExistence type="predicted"/>
<keyword evidence="5" id="KW-1185">Reference proteome</keyword>
<evidence type="ECO:0000313" key="3">
    <source>
        <dbReference type="EMBL" id="PLR97215.1"/>
    </source>
</evidence>
<dbReference type="PROSITE" id="PS50005">
    <property type="entry name" value="TPR"/>
    <property type="match status" value="1"/>
</dbReference>
<dbReference type="SUPFAM" id="SSF48452">
    <property type="entry name" value="TPR-like"/>
    <property type="match status" value="1"/>
</dbReference>
<comment type="caution">
    <text evidence="2">The sequence shown here is derived from an EMBL/GenBank/DDBJ whole genome shotgun (WGS) entry which is preliminary data.</text>
</comment>
<sequence>MTELTPLYDKSCQCMMCKKSFTTKKIRSRFIKVKEYESDFKPVYESVENNPLLYYINVCPHCGFSFSDDFSLFFPSGAKETITEKVSNQWVPHDFGAERSIDTSINTYKLGSYCATLKKEKHIIIAGIYMRLAWLYRTLNNSIQEQRFMKLAIHEYKESFSADDFQGTQVSETRLLYLIGDLSRRIGDQDQAVKYFSKVIEKQSGTTEPTIIEMARERWHEIRDSRKQAKGI</sequence>
<evidence type="ECO:0000313" key="5">
    <source>
        <dbReference type="Proteomes" id="UP000235114"/>
    </source>
</evidence>
<evidence type="ECO:0000256" key="1">
    <source>
        <dbReference type="PROSITE-ProRule" id="PRU00339"/>
    </source>
</evidence>
<dbReference type="Gene3D" id="1.25.40.10">
    <property type="entry name" value="Tetratricopeptide repeat domain"/>
    <property type="match status" value="1"/>
</dbReference>
<dbReference type="InterPro" id="IPR011990">
    <property type="entry name" value="TPR-like_helical_dom_sf"/>
</dbReference>